<accession>A0A1E3K0Z3</accession>
<evidence type="ECO:0000256" key="2">
    <source>
        <dbReference type="SAM" id="Phobius"/>
    </source>
</evidence>
<feature type="region of interest" description="Disordered" evidence="1">
    <location>
        <begin position="92"/>
        <end position="115"/>
    </location>
</feature>
<keyword evidence="2" id="KW-1133">Transmembrane helix</keyword>
<sequence length="381" mass="38034">MKVLDILYSISLLSALSTLSFAAPLPESPTLADSTSISHLASNASPRALPDGVELVSLATLQTMERRMVFTGHAAGDGNGHVKREFHPVGRPDAADHVSSEGQIQHLAKRKKKTKTNFKTTTTIAAAAATEAASQGLKLAMVYESITSQKTSVGTITEKCLTPLNDPSQQFCQTLLDGQSLGGGDAGLTGSTGSSNSSSSSAVSSRSSSSVASSSSSAVASSSSSTTASVASSSAAVSSSSAVASADIASSTKAAAASISSSSSADTATASISSDSASVTESSTSSVDVTAASDGVSTSSVSSAALAAASGADQVTAIGAVSTTDVPGQNLQVLPIGLGIFGGLAAITLIVVGYVTWQRRRFKQQFRSRKLAEKAAPPGMA</sequence>
<reference evidence="4 5" key="1">
    <citation type="submission" date="2016-06" db="EMBL/GenBank/DDBJ databases">
        <title>Evolution of pathogenesis and genome organization in the Tremellales.</title>
        <authorList>
            <person name="Cuomo C."/>
            <person name="Litvintseva A."/>
            <person name="Heitman J."/>
            <person name="Chen Y."/>
            <person name="Sun S."/>
            <person name="Springer D."/>
            <person name="Dromer F."/>
            <person name="Young S."/>
            <person name="Zeng Q."/>
            <person name="Chapman S."/>
            <person name="Gujja S."/>
            <person name="Saif S."/>
            <person name="Birren B."/>
        </authorList>
    </citation>
    <scope>NUCLEOTIDE SEQUENCE [LARGE SCALE GENOMIC DNA]</scope>
    <source>
        <strain evidence="4 5">CBS 7118</strain>
    </source>
</reference>
<dbReference type="OrthoDB" id="2596908at2759"/>
<keyword evidence="3" id="KW-0732">Signal</keyword>
<dbReference type="RefSeq" id="XP_019034257.1">
    <property type="nucleotide sequence ID" value="XM_019173552.1"/>
</dbReference>
<proteinExistence type="predicted"/>
<evidence type="ECO:0000313" key="5">
    <source>
        <dbReference type="Proteomes" id="UP000094819"/>
    </source>
</evidence>
<feature type="transmembrane region" description="Helical" evidence="2">
    <location>
        <begin position="333"/>
        <end position="357"/>
    </location>
</feature>
<dbReference type="Proteomes" id="UP000094819">
    <property type="component" value="Unassembled WGS sequence"/>
</dbReference>
<protein>
    <submittedName>
        <fullName evidence="4">Uncharacterized protein</fullName>
    </submittedName>
</protein>
<keyword evidence="2" id="KW-0812">Transmembrane</keyword>
<feature type="compositionally biased region" description="Low complexity" evidence="1">
    <location>
        <begin position="188"/>
        <end position="209"/>
    </location>
</feature>
<evidence type="ECO:0000313" key="4">
    <source>
        <dbReference type="EMBL" id="ODO06157.1"/>
    </source>
</evidence>
<dbReference type="GeneID" id="30190602"/>
<comment type="caution">
    <text evidence="4">The sequence shown here is derived from an EMBL/GenBank/DDBJ whole genome shotgun (WGS) entry which is preliminary data.</text>
</comment>
<gene>
    <name evidence="4" type="ORF">L198_01389</name>
</gene>
<dbReference type="EMBL" id="AWGH01000003">
    <property type="protein sequence ID" value="ODO06157.1"/>
    <property type="molecule type" value="Genomic_DNA"/>
</dbReference>
<keyword evidence="2" id="KW-0472">Membrane</keyword>
<dbReference type="AlphaFoldDB" id="A0A1E3K0Z3"/>
<organism evidence="4 5">
    <name type="scientific">Cryptococcus wingfieldii CBS 7118</name>
    <dbReference type="NCBI Taxonomy" id="1295528"/>
    <lineage>
        <taxon>Eukaryota</taxon>
        <taxon>Fungi</taxon>
        <taxon>Dikarya</taxon>
        <taxon>Basidiomycota</taxon>
        <taxon>Agaricomycotina</taxon>
        <taxon>Tremellomycetes</taxon>
        <taxon>Tremellales</taxon>
        <taxon>Cryptococcaceae</taxon>
        <taxon>Cryptococcus</taxon>
    </lineage>
</organism>
<evidence type="ECO:0000256" key="3">
    <source>
        <dbReference type="SAM" id="SignalP"/>
    </source>
</evidence>
<evidence type="ECO:0000256" key="1">
    <source>
        <dbReference type="SAM" id="MobiDB-lite"/>
    </source>
</evidence>
<feature type="region of interest" description="Disordered" evidence="1">
    <location>
        <begin position="183"/>
        <end position="209"/>
    </location>
</feature>
<feature type="signal peptide" evidence="3">
    <location>
        <begin position="1"/>
        <end position="22"/>
    </location>
</feature>
<name>A0A1E3K0Z3_9TREE</name>
<feature type="chain" id="PRO_5009130691" evidence="3">
    <location>
        <begin position="23"/>
        <end position="381"/>
    </location>
</feature>
<keyword evidence="5" id="KW-1185">Reference proteome</keyword>